<organism evidence="1 2">
    <name type="scientific">Melia azedarach</name>
    <name type="common">Chinaberry tree</name>
    <dbReference type="NCBI Taxonomy" id="155640"/>
    <lineage>
        <taxon>Eukaryota</taxon>
        <taxon>Viridiplantae</taxon>
        <taxon>Streptophyta</taxon>
        <taxon>Embryophyta</taxon>
        <taxon>Tracheophyta</taxon>
        <taxon>Spermatophyta</taxon>
        <taxon>Magnoliopsida</taxon>
        <taxon>eudicotyledons</taxon>
        <taxon>Gunneridae</taxon>
        <taxon>Pentapetalae</taxon>
        <taxon>rosids</taxon>
        <taxon>malvids</taxon>
        <taxon>Sapindales</taxon>
        <taxon>Meliaceae</taxon>
        <taxon>Melia</taxon>
    </lineage>
</organism>
<gene>
    <name evidence="1" type="ORF">OWV82_013232</name>
</gene>
<reference evidence="1 2" key="1">
    <citation type="journal article" date="2023" name="Science">
        <title>Complex scaffold remodeling in plant triterpene biosynthesis.</title>
        <authorList>
            <person name="De La Pena R."/>
            <person name="Hodgson H."/>
            <person name="Liu J.C."/>
            <person name="Stephenson M.J."/>
            <person name="Martin A.C."/>
            <person name="Owen C."/>
            <person name="Harkess A."/>
            <person name="Leebens-Mack J."/>
            <person name="Jimenez L.E."/>
            <person name="Osbourn A."/>
            <person name="Sattely E.S."/>
        </authorList>
    </citation>
    <scope>NUCLEOTIDE SEQUENCE [LARGE SCALE GENOMIC DNA]</scope>
    <source>
        <strain evidence="2">cv. JPN11</strain>
        <tissue evidence="1">Leaf</tissue>
    </source>
</reference>
<dbReference type="EMBL" id="CM051400">
    <property type="protein sequence ID" value="KAJ4714801.1"/>
    <property type="molecule type" value="Genomic_DNA"/>
</dbReference>
<dbReference type="Proteomes" id="UP001164539">
    <property type="component" value="Chromosome 7"/>
</dbReference>
<name>A0ACC1XTH1_MELAZ</name>
<protein>
    <submittedName>
        <fullName evidence="1">MRG family protein isoform 1</fullName>
    </submittedName>
</protein>
<accession>A0ACC1XTH1</accession>
<sequence length="371" mass="42408">MPTRRAEKRLHQIPASSPRASVCSPITALASTKPRFKKLSFGKKSGDSMFTTLVGIKSEYFLCCICLAIFFKFQFQNFVRDRELDLEVIFSPLLSSTRFDVAKSFSAVVICDSDCTVPIADTFRQKHSIWDEWVGVDRLLKHTEENVMKQQALQKKQGTDKSSKSGRSSQSKQKSSSDAKGDKEDLKSYGSKGKKRKSESSVEKDSSSVEKLIKIQIPSTLKKQLVDDWEFVTQQDKLVKLPRSPNVDDILTKYLQYRSKKDGMMTDSIGEILKGIRCYFDKALPVMLLYKKERQQYHDLVIDNVSPSTIYGAEHLLRLFVKLPELLAYVNIEDETLTRMQQKMIDFLKFMQKNQSTFFLSAYDGSRVSEG</sequence>
<comment type="caution">
    <text evidence="1">The sequence shown here is derived from an EMBL/GenBank/DDBJ whole genome shotgun (WGS) entry which is preliminary data.</text>
</comment>
<evidence type="ECO:0000313" key="2">
    <source>
        <dbReference type="Proteomes" id="UP001164539"/>
    </source>
</evidence>
<evidence type="ECO:0000313" key="1">
    <source>
        <dbReference type="EMBL" id="KAJ4714801.1"/>
    </source>
</evidence>
<proteinExistence type="predicted"/>
<keyword evidence="2" id="KW-1185">Reference proteome</keyword>